<dbReference type="PANTHER" id="PTHR48075:SF1">
    <property type="entry name" value="LAMBDA-CRYSTALLIN HOMOLOG"/>
    <property type="match status" value="1"/>
</dbReference>
<comment type="similarity">
    <text evidence="1">Belongs to the 3-hydroxyacyl-CoA dehydrogenase family.</text>
</comment>
<feature type="coiled-coil region" evidence="3">
    <location>
        <begin position="279"/>
        <end position="306"/>
    </location>
</feature>
<dbReference type="PROSITE" id="PS00067">
    <property type="entry name" value="3HCDH"/>
    <property type="match status" value="1"/>
</dbReference>
<dbReference type="PANTHER" id="PTHR48075">
    <property type="entry name" value="3-HYDROXYACYL-COA DEHYDROGENASE FAMILY PROTEIN"/>
    <property type="match status" value="1"/>
</dbReference>
<keyword evidence="3" id="KW-0175">Coiled coil</keyword>
<dbReference type="GO" id="GO:0070403">
    <property type="term" value="F:NAD+ binding"/>
    <property type="evidence" value="ECO:0007669"/>
    <property type="project" value="InterPro"/>
</dbReference>
<sequence>MLFASVGYNVALYDVQSIQVERALEDIKNQLKVMEKTGFLKGSIPAEQQFLRIKAANTLSECVKDAKYVQECTPEVLEMKINIFKEMDRLIDDKTILASSTSCILPSKFTENLKNRRNVIVSHPVNPPYYVPLVELIPAPWTDPQVLATTRQLMEEIGQAPVTLNKEMDGFVLNRLQYALLAEAMSLLQDGVISAKDIDTVMTEGLGMRWAFLGPFETAHLNAEGIGEYMEKYGPGMHRISKSFNRSPNPFDGPTVDKLNVEMLDKVPLEKLGENRLLRDKYVSALAKLKSELKKIKNLKKKNLKALN</sequence>
<dbReference type="AlphaFoldDB" id="T1JK66"/>
<dbReference type="EnsemblMetazoa" id="SMAR014246-RA">
    <property type="protein sequence ID" value="SMAR014246-PA"/>
    <property type="gene ID" value="SMAR014246"/>
</dbReference>
<dbReference type="InterPro" id="IPR008927">
    <property type="entry name" value="6-PGluconate_DH-like_C_sf"/>
</dbReference>
<dbReference type="Pfam" id="PF00725">
    <property type="entry name" value="3HCDH"/>
    <property type="match status" value="1"/>
</dbReference>
<accession>T1JK66</accession>
<feature type="domain" description="3-hydroxyacyl-CoA dehydrogenase NAD binding" evidence="5">
    <location>
        <begin position="2"/>
        <end position="166"/>
    </location>
</feature>
<evidence type="ECO:0000256" key="2">
    <source>
        <dbReference type="ARBA" id="ARBA00023002"/>
    </source>
</evidence>
<dbReference type="eggNOG" id="KOG2305">
    <property type="taxonomic scope" value="Eukaryota"/>
</dbReference>
<reference evidence="7" key="1">
    <citation type="submission" date="2011-05" db="EMBL/GenBank/DDBJ databases">
        <authorList>
            <person name="Richards S.R."/>
            <person name="Qu J."/>
            <person name="Jiang H."/>
            <person name="Jhangiani S.N."/>
            <person name="Agravi P."/>
            <person name="Goodspeed R."/>
            <person name="Gross S."/>
            <person name="Mandapat C."/>
            <person name="Jackson L."/>
            <person name="Mathew T."/>
            <person name="Pu L."/>
            <person name="Thornton R."/>
            <person name="Saada N."/>
            <person name="Wilczek-Boney K.B."/>
            <person name="Lee S."/>
            <person name="Kovar C."/>
            <person name="Wu Y."/>
            <person name="Scherer S.E."/>
            <person name="Worley K.C."/>
            <person name="Muzny D.M."/>
            <person name="Gibbs R."/>
        </authorList>
    </citation>
    <scope>NUCLEOTIDE SEQUENCE</scope>
    <source>
        <strain evidence="7">Brora</strain>
    </source>
</reference>
<evidence type="ECO:0000259" key="4">
    <source>
        <dbReference type="Pfam" id="PF00725"/>
    </source>
</evidence>
<dbReference type="SUPFAM" id="SSF51735">
    <property type="entry name" value="NAD(P)-binding Rossmann-fold domains"/>
    <property type="match status" value="1"/>
</dbReference>
<evidence type="ECO:0000256" key="1">
    <source>
        <dbReference type="ARBA" id="ARBA00009463"/>
    </source>
</evidence>
<dbReference type="GO" id="GO:0006631">
    <property type="term" value="P:fatty acid metabolic process"/>
    <property type="evidence" value="ECO:0007669"/>
    <property type="project" value="InterPro"/>
</dbReference>
<dbReference type="Proteomes" id="UP000014500">
    <property type="component" value="Unassembled WGS sequence"/>
</dbReference>
<protein>
    <recommendedName>
        <fullName evidence="8">3-hydroxyacyl-CoA dehydrogenase NAD binding domain-containing protein</fullName>
    </recommendedName>
</protein>
<name>T1JK66_STRMM</name>
<dbReference type="Gene3D" id="1.10.1040.10">
    <property type="entry name" value="N-(1-d-carboxylethyl)-l-norvaline Dehydrogenase, domain 2"/>
    <property type="match status" value="1"/>
</dbReference>
<dbReference type="Pfam" id="PF02737">
    <property type="entry name" value="3HCDH_N"/>
    <property type="match status" value="1"/>
</dbReference>
<evidence type="ECO:0000259" key="5">
    <source>
        <dbReference type="Pfam" id="PF02737"/>
    </source>
</evidence>
<evidence type="ECO:0000313" key="7">
    <source>
        <dbReference type="Proteomes" id="UP000014500"/>
    </source>
</evidence>
<dbReference type="InterPro" id="IPR036291">
    <property type="entry name" value="NAD(P)-bd_dom_sf"/>
</dbReference>
<dbReference type="EMBL" id="JH431846">
    <property type="status" value="NOT_ANNOTATED_CDS"/>
    <property type="molecule type" value="Genomic_DNA"/>
</dbReference>
<dbReference type="STRING" id="126957.T1JK66"/>
<evidence type="ECO:0008006" key="8">
    <source>
        <dbReference type="Google" id="ProtNLM"/>
    </source>
</evidence>
<evidence type="ECO:0000256" key="3">
    <source>
        <dbReference type="SAM" id="Coils"/>
    </source>
</evidence>
<dbReference type="HOGENOM" id="CLU_009834_0_0_1"/>
<dbReference type="Gene3D" id="3.40.50.720">
    <property type="entry name" value="NAD(P)-binding Rossmann-like Domain"/>
    <property type="match status" value="1"/>
</dbReference>
<organism evidence="6 7">
    <name type="scientific">Strigamia maritima</name>
    <name type="common">European centipede</name>
    <name type="synonym">Geophilus maritimus</name>
    <dbReference type="NCBI Taxonomy" id="126957"/>
    <lineage>
        <taxon>Eukaryota</taxon>
        <taxon>Metazoa</taxon>
        <taxon>Ecdysozoa</taxon>
        <taxon>Arthropoda</taxon>
        <taxon>Myriapoda</taxon>
        <taxon>Chilopoda</taxon>
        <taxon>Pleurostigmophora</taxon>
        <taxon>Geophilomorpha</taxon>
        <taxon>Linotaeniidae</taxon>
        <taxon>Strigamia</taxon>
    </lineage>
</organism>
<dbReference type="InterPro" id="IPR013328">
    <property type="entry name" value="6PGD_dom2"/>
</dbReference>
<feature type="domain" description="3-hydroxyacyl-CoA dehydrogenase C-terminal" evidence="4">
    <location>
        <begin position="170"/>
        <end position="236"/>
    </location>
</feature>
<dbReference type="InterPro" id="IPR006176">
    <property type="entry name" value="3-OHacyl-CoA_DH_NAD-bd"/>
</dbReference>
<evidence type="ECO:0000313" key="6">
    <source>
        <dbReference type="EnsemblMetazoa" id="SMAR014246-PA"/>
    </source>
</evidence>
<keyword evidence="7" id="KW-1185">Reference proteome</keyword>
<dbReference type="PhylomeDB" id="T1JK66"/>
<proteinExistence type="inferred from homology"/>
<dbReference type="OMA" id="RDNCLTH"/>
<dbReference type="SUPFAM" id="SSF48179">
    <property type="entry name" value="6-phosphogluconate dehydrogenase C-terminal domain-like"/>
    <property type="match status" value="1"/>
</dbReference>
<dbReference type="InterPro" id="IPR006108">
    <property type="entry name" value="3HC_DH_C"/>
</dbReference>
<keyword evidence="2" id="KW-0560">Oxidoreductase</keyword>
<dbReference type="InterPro" id="IPR006180">
    <property type="entry name" value="3-OHacyl-CoA_DH_CS"/>
</dbReference>
<reference evidence="6" key="2">
    <citation type="submission" date="2015-02" db="UniProtKB">
        <authorList>
            <consortium name="EnsemblMetazoa"/>
        </authorList>
    </citation>
    <scope>IDENTIFICATION</scope>
</reference>
<dbReference type="GO" id="GO:0050104">
    <property type="term" value="F:L-gulonate 3-dehydrogenase activity"/>
    <property type="evidence" value="ECO:0007669"/>
    <property type="project" value="TreeGrafter"/>
</dbReference>